<evidence type="ECO:0000256" key="2">
    <source>
        <dbReference type="ARBA" id="ARBA00012282"/>
    </source>
</evidence>
<dbReference type="InterPro" id="IPR001633">
    <property type="entry name" value="EAL_dom"/>
</dbReference>
<dbReference type="SUPFAM" id="SSF141868">
    <property type="entry name" value="EAL domain-like"/>
    <property type="match status" value="1"/>
</dbReference>
<keyword evidence="3" id="KW-1003">Cell membrane</keyword>
<dbReference type="InterPro" id="IPR050706">
    <property type="entry name" value="Cyclic-di-GMP_PDE-like"/>
</dbReference>
<evidence type="ECO:0000256" key="5">
    <source>
        <dbReference type="ARBA" id="ARBA00022692"/>
    </source>
</evidence>
<evidence type="ECO:0000256" key="8">
    <source>
        <dbReference type="ARBA" id="ARBA00023136"/>
    </source>
</evidence>
<accession>A0ABS5FY42</accession>
<comment type="subcellular location">
    <subcellularLocation>
        <location evidence="1">Cell membrane</location>
        <topology evidence="1">Multi-pass membrane protein</topology>
    </subcellularLocation>
</comment>
<feature type="domain" description="EAL" evidence="11">
    <location>
        <begin position="262"/>
        <end position="514"/>
    </location>
</feature>
<evidence type="ECO:0000256" key="6">
    <source>
        <dbReference type="ARBA" id="ARBA00022801"/>
    </source>
</evidence>
<feature type="transmembrane region" description="Helical" evidence="10">
    <location>
        <begin position="238"/>
        <end position="258"/>
    </location>
</feature>
<dbReference type="Gene3D" id="3.20.20.450">
    <property type="entry name" value="EAL domain"/>
    <property type="match status" value="1"/>
</dbReference>
<comment type="catalytic activity">
    <reaction evidence="9">
        <text>3',3'-c-di-GMP + H2O = 5'-phosphoguanylyl(3'-&gt;5')guanosine + H(+)</text>
        <dbReference type="Rhea" id="RHEA:24902"/>
        <dbReference type="ChEBI" id="CHEBI:15377"/>
        <dbReference type="ChEBI" id="CHEBI:15378"/>
        <dbReference type="ChEBI" id="CHEBI:58754"/>
        <dbReference type="ChEBI" id="CHEBI:58805"/>
        <dbReference type="EC" id="3.1.4.52"/>
    </reaction>
</comment>
<evidence type="ECO:0000256" key="7">
    <source>
        <dbReference type="ARBA" id="ARBA00022989"/>
    </source>
</evidence>
<dbReference type="EMBL" id="JAFCJH010000100">
    <property type="protein sequence ID" value="MBR0801718.1"/>
    <property type="molecule type" value="Genomic_DNA"/>
</dbReference>
<comment type="caution">
    <text evidence="12">The sequence shown here is derived from an EMBL/GenBank/DDBJ whole genome shotgun (WGS) entry which is preliminary data.</text>
</comment>
<dbReference type="InterPro" id="IPR035919">
    <property type="entry name" value="EAL_sf"/>
</dbReference>
<evidence type="ECO:0000256" key="10">
    <source>
        <dbReference type="SAM" id="Phobius"/>
    </source>
</evidence>
<evidence type="ECO:0000256" key="1">
    <source>
        <dbReference type="ARBA" id="ARBA00004651"/>
    </source>
</evidence>
<keyword evidence="6" id="KW-0378">Hydrolase</keyword>
<dbReference type="PANTHER" id="PTHR33121">
    <property type="entry name" value="CYCLIC DI-GMP PHOSPHODIESTERASE PDEF"/>
    <property type="match status" value="1"/>
</dbReference>
<dbReference type="Pfam" id="PF12792">
    <property type="entry name" value="CSS-motif"/>
    <property type="match status" value="1"/>
</dbReference>
<evidence type="ECO:0000256" key="4">
    <source>
        <dbReference type="ARBA" id="ARBA00022636"/>
    </source>
</evidence>
<evidence type="ECO:0000256" key="3">
    <source>
        <dbReference type="ARBA" id="ARBA00022475"/>
    </source>
</evidence>
<dbReference type="InterPro" id="IPR024744">
    <property type="entry name" value="CSS-motif_dom"/>
</dbReference>
<keyword evidence="7 10" id="KW-1133">Transmembrane helix</keyword>
<dbReference type="Pfam" id="PF00563">
    <property type="entry name" value="EAL"/>
    <property type="match status" value="1"/>
</dbReference>
<keyword evidence="8 10" id="KW-0472">Membrane</keyword>
<organism evidence="12 13">
    <name type="scientific">Bradyrhizobium jicamae</name>
    <dbReference type="NCBI Taxonomy" id="280332"/>
    <lineage>
        <taxon>Bacteria</taxon>
        <taxon>Pseudomonadati</taxon>
        <taxon>Pseudomonadota</taxon>
        <taxon>Alphaproteobacteria</taxon>
        <taxon>Hyphomicrobiales</taxon>
        <taxon>Nitrobacteraceae</taxon>
        <taxon>Bradyrhizobium</taxon>
    </lineage>
</organism>
<dbReference type="EC" id="3.1.4.52" evidence="2"/>
<evidence type="ECO:0000313" key="13">
    <source>
        <dbReference type="Proteomes" id="UP001315278"/>
    </source>
</evidence>
<reference evidence="13" key="1">
    <citation type="journal article" date="2021" name="ISME J.">
        <title>Evolutionary origin and ecological implication of a unique nif island in free-living Bradyrhizobium lineages.</title>
        <authorList>
            <person name="Tao J."/>
        </authorList>
    </citation>
    <scope>NUCLEOTIDE SEQUENCE [LARGE SCALE GENOMIC DNA]</scope>
    <source>
        <strain evidence="13">SZCCT0434</strain>
    </source>
</reference>
<evidence type="ECO:0000256" key="9">
    <source>
        <dbReference type="ARBA" id="ARBA00034290"/>
    </source>
</evidence>
<dbReference type="RefSeq" id="WP_212395435.1">
    <property type="nucleotide sequence ID" value="NZ_JAFCJH010000100.1"/>
</dbReference>
<dbReference type="PANTHER" id="PTHR33121:SF79">
    <property type="entry name" value="CYCLIC DI-GMP PHOSPHODIESTERASE PDED-RELATED"/>
    <property type="match status" value="1"/>
</dbReference>
<dbReference type="SMART" id="SM00052">
    <property type="entry name" value="EAL"/>
    <property type="match status" value="1"/>
</dbReference>
<keyword evidence="4" id="KW-0973">c-di-GMP</keyword>
<dbReference type="CDD" id="cd01948">
    <property type="entry name" value="EAL"/>
    <property type="match status" value="1"/>
</dbReference>
<proteinExistence type="predicted"/>
<protein>
    <recommendedName>
        <fullName evidence="2">cyclic-guanylate-specific phosphodiesterase</fullName>
        <ecNumber evidence="2">3.1.4.52</ecNumber>
    </recommendedName>
</protein>
<evidence type="ECO:0000259" key="11">
    <source>
        <dbReference type="PROSITE" id="PS50883"/>
    </source>
</evidence>
<dbReference type="PROSITE" id="PS50883">
    <property type="entry name" value="EAL"/>
    <property type="match status" value="1"/>
</dbReference>
<evidence type="ECO:0000313" key="12">
    <source>
        <dbReference type="EMBL" id="MBR0801718.1"/>
    </source>
</evidence>
<dbReference type="Proteomes" id="UP001315278">
    <property type="component" value="Unassembled WGS sequence"/>
</dbReference>
<keyword evidence="13" id="KW-1185">Reference proteome</keyword>
<name>A0ABS5FY42_9BRAD</name>
<gene>
    <name evidence="12" type="ORF">JQ615_40965</name>
</gene>
<keyword evidence="5 10" id="KW-0812">Transmembrane</keyword>
<sequence>MRRSRIIAIAILLAAFGAAMPIAAVLYVSWNLAVGAEQERLSTFANRAITRANRSLGEISGALRAMTAFRGGPCSTDHIAEMRRLTMNTSTVEEIGYFENGRLKCTSWGVTESDIPYAHGDYTTNDGIEVTIRMQPLVTGSKDLMALQYKSYNALVDPLRFVDVIVDPGMQLAIASDDGKLIGELNGPDPELLRAIIAQPRNGMNELGLFAVSRANGWMAIAIEPREGMLPNLRRERLMLLPIGAFIGLFIVGVVIWFSRRRLSPVGELEIAIQNREFLVHYQPIVELKTGRCIGGEALVRWRRPDGSLVRPDLFIPLAEETGLIMQITDQVIAIVVADLKKHSLTFRALHVAINVSAADIKTGRILPVVTRELERAGIEPQQIWLEATERGFMDIESARATIALARQLGHSVAIDDFGTGYSSLQYLQGLPLDALKIDKAFVDSIGRNTATSSVITHIIDMAKTLNLQIIAEGVENEVQVSFLRAHQVEFAQGWLFSKPLPVLEFVDFHRRSNGDKAEPVEPKAARKAKG</sequence>